<dbReference type="eggNOG" id="COG1349">
    <property type="taxonomic scope" value="Bacteria"/>
</dbReference>
<feature type="domain" description="HTH deoR-type" evidence="4">
    <location>
        <begin position="18"/>
        <end position="73"/>
    </location>
</feature>
<dbReference type="PRINTS" id="PR00037">
    <property type="entry name" value="HTHLACR"/>
</dbReference>
<protein>
    <submittedName>
        <fullName evidence="5">Transcriptional regulator</fullName>
    </submittedName>
</protein>
<dbReference type="InterPro" id="IPR036390">
    <property type="entry name" value="WH_DNA-bd_sf"/>
</dbReference>
<dbReference type="PROSITE" id="PS51000">
    <property type="entry name" value="HTH_DEOR_2"/>
    <property type="match status" value="1"/>
</dbReference>
<accession>B9JXG5</accession>
<dbReference type="SUPFAM" id="SSF46785">
    <property type="entry name" value="Winged helix' DNA-binding domain"/>
    <property type="match status" value="1"/>
</dbReference>
<dbReference type="SUPFAM" id="SSF100950">
    <property type="entry name" value="NagB/RpiA/CoA transferase-like"/>
    <property type="match status" value="1"/>
</dbReference>
<gene>
    <name evidence="5" type="primary">accR</name>
    <name evidence="5" type="ordered locus">Avi_2701</name>
</gene>
<dbReference type="Gene3D" id="3.40.50.1360">
    <property type="match status" value="1"/>
</dbReference>
<dbReference type="GO" id="GO:0003700">
    <property type="term" value="F:DNA-binding transcription factor activity"/>
    <property type="evidence" value="ECO:0007669"/>
    <property type="project" value="InterPro"/>
</dbReference>
<dbReference type="EMBL" id="CP000633">
    <property type="protein sequence ID" value="ACM36943.1"/>
    <property type="molecule type" value="Genomic_DNA"/>
</dbReference>
<dbReference type="InterPro" id="IPR014036">
    <property type="entry name" value="DeoR-like_C"/>
</dbReference>
<dbReference type="PANTHER" id="PTHR30363">
    <property type="entry name" value="HTH-TYPE TRANSCRIPTIONAL REGULATOR SRLR-RELATED"/>
    <property type="match status" value="1"/>
</dbReference>
<dbReference type="PROSITE" id="PS00894">
    <property type="entry name" value="HTH_DEOR_1"/>
    <property type="match status" value="1"/>
</dbReference>
<keyword evidence="2" id="KW-0238">DNA-binding</keyword>
<dbReference type="Proteomes" id="UP000001596">
    <property type="component" value="Chromosome 1"/>
</dbReference>
<organism evidence="5 6">
    <name type="scientific">Allorhizobium ampelinum (strain ATCC BAA-846 / DSM 112012 / S4)</name>
    <name type="common">Agrobacterium vitis (strain S4)</name>
    <dbReference type="NCBI Taxonomy" id="311402"/>
    <lineage>
        <taxon>Bacteria</taxon>
        <taxon>Pseudomonadati</taxon>
        <taxon>Pseudomonadota</taxon>
        <taxon>Alphaproteobacteria</taxon>
        <taxon>Hyphomicrobiales</taxon>
        <taxon>Rhizobiaceae</taxon>
        <taxon>Rhizobium/Agrobacterium group</taxon>
        <taxon>Allorhizobium</taxon>
        <taxon>Allorhizobium ampelinum</taxon>
    </lineage>
</organism>
<evidence type="ECO:0000313" key="6">
    <source>
        <dbReference type="Proteomes" id="UP000001596"/>
    </source>
</evidence>
<evidence type="ECO:0000256" key="1">
    <source>
        <dbReference type="ARBA" id="ARBA00023015"/>
    </source>
</evidence>
<dbReference type="InterPro" id="IPR037171">
    <property type="entry name" value="NagB/RpiA_transferase-like"/>
</dbReference>
<keyword evidence="3" id="KW-0804">Transcription</keyword>
<keyword evidence="6" id="KW-1185">Reference proteome</keyword>
<dbReference type="GO" id="GO:0003677">
    <property type="term" value="F:DNA binding"/>
    <property type="evidence" value="ECO:0007669"/>
    <property type="project" value="UniProtKB-KW"/>
</dbReference>
<dbReference type="HOGENOM" id="CLU_060699_1_4_5"/>
<reference evidence="5 6" key="1">
    <citation type="journal article" date="2009" name="J. Bacteriol.">
        <title>Genome sequences of three Agrobacterium biovars help elucidate the evolution of multichromosome genomes in bacteria.</title>
        <authorList>
            <person name="Slater S.C."/>
            <person name="Goldman B.S."/>
            <person name="Goodner B."/>
            <person name="Setubal J.C."/>
            <person name="Farrand S.K."/>
            <person name="Nester E.W."/>
            <person name="Burr T.J."/>
            <person name="Banta L."/>
            <person name="Dickerman A.W."/>
            <person name="Paulsen I."/>
            <person name="Otten L."/>
            <person name="Suen G."/>
            <person name="Welch R."/>
            <person name="Almeida N.F."/>
            <person name="Arnold F."/>
            <person name="Burton O.T."/>
            <person name="Du Z."/>
            <person name="Ewing A."/>
            <person name="Godsy E."/>
            <person name="Heisel S."/>
            <person name="Houmiel K.L."/>
            <person name="Jhaveri J."/>
            <person name="Lu J."/>
            <person name="Miller N.M."/>
            <person name="Norton S."/>
            <person name="Chen Q."/>
            <person name="Phoolcharoen W."/>
            <person name="Ohlin V."/>
            <person name="Ondrusek D."/>
            <person name="Pride N."/>
            <person name="Stricklin S.L."/>
            <person name="Sun J."/>
            <person name="Wheeler C."/>
            <person name="Wilson L."/>
            <person name="Zhu H."/>
            <person name="Wood D.W."/>
        </authorList>
    </citation>
    <scope>NUCLEOTIDE SEQUENCE [LARGE SCALE GENOMIC DNA]</scope>
    <source>
        <strain evidence="6">S4 / ATCC BAA-846</strain>
    </source>
</reference>
<evidence type="ECO:0000313" key="5">
    <source>
        <dbReference type="EMBL" id="ACM36943.1"/>
    </source>
</evidence>
<proteinExistence type="predicted"/>
<evidence type="ECO:0000259" key="4">
    <source>
        <dbReference type="PROSITE" id="PS51000"/>
    </source>
</evidence>
<dbReference type="InterPro" id="IPR036388">
    <property type="entry name" value="WH-like_DNA-bd_sf"/>
</dbReference>
<dbReference type="InterPro" id="IPR050313">
    <property type="entry name" value="Carb_Metab_HTH_regulators"/>
</dbReference>
<dbReference type="SMART" id="SM01134">
    <property type="entry name" value="DeoRC"/>
    <property type="match status" value="1"/>
</dbReference>
<evidence type="ECO:0000256" key="2">
    <source>
        <dbReference type="ARBA" id="ARBA00023125"/>
    </source>
</evidence>
<dbReference type="KEGG" id="avi:Avi_2701"/>
<sequence length="270" mass="29478">MIDMHQIDDKGRPVLTQAEDRQAKIVELLREQNFVDIRTLTDRFDISVATVRRDLGELEEAGLIRRTHGGAVNVNQVAQDATNAARLVLKQAEKAVIADVAARMVTDGDTVLLDAGTTALEVAKKLTGRSSLTFISNGLDIIAELTRFDGQNIYSIGGEYTETNRSFRGPLAEQFIRQFNADKLILNAASIDIDRGLICTGSPLNASVARAMIEVSRRVIVVADHSKFTKFSLSVVAKIEDVGVIVTDSGTKSIIDAAPERLRKKFVIAN</sequence>
<dbReference type="SMART" id="SM00420">
    <property type="entry name" value="HTH_DEOR"/>
    <property type="match status" value="1"/>
</dbReference>
<name>B9JXG5_ALLAM</name>
<keyword evidence="1" id="KW-0805">Transcription regulation</keyword>
<dbReference type="STRING" id="311402.Avi_2701"/>
<dbReference type="InterPro" id="IPR001034">
    <property type="entry name" value="DeoR_HTH"/>
</dbReference>
<dbReference type="Pfam" id="PF08220">
    <property type="entry name" value="HTH_DeoR"/>
    <property type="match status" value="1"/>
</dbReference>
<dbReference type="Gene3D" id="1.10.10.10">
    <property type="entry name" value="Winged helix-like DNA-binding domain superfamily/Winged helix DNA-binding domain"/>
    <property type="match status" value="1"/>
</dbReference>
<dbReference type="Pfam" id="PF00455">
    <property type="entry name" value="DeoRC"/>
    <property type="match status" value="1"/>
</dbReference>
<dbReference type="InterPro" id="IPR018356">
    <property type="entry name" value="Tscrpt_reg_HTH_DeoR_CS"/>
</dbReference>
<evidence type="ECO:0000256" key="3">
    <source>
        <dbReference type="ARBA" id="ARBA00023163"/>
    </source>
</evidence>
<dbReference type="AlphaFoldDB" id="B9JXG5"/>
<dbReference type="PANTHER" id="PTHR30363:SF44">
    <property type="entry name" value="AGA OPERON TRANSCRIPTIONAL REPRESSOR-RELATED"/>
    <property type="match status" value="1"/>
</dbReference>